<keyword evidence="3" id="KW-1185">Reference proteome</keyword>
<name>A0ABU9NL46_9FLAO</name>
<proteinExistence type="predicted"/>
<dbReference type="RefSeq" id="WP_342690251.1">
    <property type="nucleotide sequence ID" value="NZ_JBCGDP010000001.1"/>
</dbReference>
<feature type="chain" id="PRO_5046631437" description="Porin" evidence="1">
    <location>
        <begin position="20"/>
        <end position="467"/>
    </location>
</feature>
<accession>A0ABU9NL46</accession>
<evidence type="ECO:0000313" key="2">
    <source>
        <dbReference type="EMBL" id="MEM0575107.1"/>
    </source>
</evidence>
<dbReference type="Proteomes" id="UP001468798">
    <property type="component" value="Unassembled WGS sequence"/>
</dbReference>
<gene>
    <name evidence="2" type="ORF">WFZ86_01245</name>
</gene>
<sequence length="467" mass="51968">MRVIYFLAAALLSLTAAQAQDRFGQIQNLIPRDKTGINQFDVKKDSVEFKGLSIDLGAAFALQFQAINSFNGHKGTSFTNPNNNAAITGYKLNNLANNLNLPTANMTIGAQLYDGVRVNLDLYLAARHHNETWVKGGYLQIDKLDFIQKDFLKDFMKYATIKIGQMENNYGDAHFRRSDNGNAMMNPFIESNIMDSFTTEPGIEVYYNRNGLVSMIGVTNSKLNQNVSEFVPGTPSAALPDQNTTISPTILAKLGYDKQLSEDLRVRFTGSLYHCANTSGNLYSSERAGSRYYGVMTHAAYLNGSTTVDNDFTKDLKANHTTGRFDPGFGNKLTSIMFNPFVKYKGLEFFGTIETATGGNKKGMDESRTVNQFAGDVVYRFGKTEQFYVGGRYNTVSGKLDNANTDKITINRFEASAGWFMTKNILSKLAYVDQQYKDFGKFNANGTVNDLYQGKFKGLLFEAVITF</sequence>
<reference evidence="2 3" key="1">
    <citation type="submission" date="2024-03" db="EMBL/GenBank/DDBJ databases">
        <title>Two novel species of the genus Flavobacterium exhibiting potentially degradation of complex polysaccharides.</title>
        <authorList>
            <person name="Lian X."/>
        </authorList>
    </citation>
    <scope>NUCLEOTIDE SEQUENCE [LARGE SCALE GENOMIC DNA]</scope>
    <source>
        <strain evidence="2 3">N6</strain>
    </source>
</reference>
<evidence type="ECO:0000256" key="1">
    <source>
        <dbReference type="SAM" id="SignalP"/>
    </source>
</evidence>
<evidence type="ECO:0008006" key="4">
    <source>
        <dbReference type="Google" id="ProtNLM"/>
    </source>
</evidence>
<organism evidence="2 3">
    <name type="scientific">Flavobacterium polysaccharolyticum</name>
    <dbReference type="NCBI Taxonomy" id="3133148"/>
    <lineage>
        <taxon>Bacteria</taxon>
        <taxon>Pseudomonadati</taxon>
        <taxon>Bacteroidota</taxon>
        <taxon>Flavobacteriia</taxon>
        <taxon>Flavobacteriales</taxon>
        <taxon>Flavobacteriaceae</taxon>
        <taxon>Flavobacterium</taxon>
    </lineage>
</organism>
<dbReference type="EMBL" id="JBCGDP010000001">
    <property type="protein sequence ID" value="MEM0575107.1"/>
    <property type="molecule type" value="Genomic_DNA"/>
</dbReference>
<evidence type="ECO:0000313" key="3">
    <source>
        <dbReference type="Proteomes" id="UP001468798"/>
    </source>
</evidence>
<comment type="caution">
    <text evidence="2">The sequence shown here is derived from an EMBL/GenBank/DDBJ whole genome shotgun (WGS) entry which is preliminary data.</text>
</comment>
<feature type="signal peptide" evidence="1">
    <location>
        <begin position="1"/>
        <end position="19"/>
    </location>
</feature>
<protein>
    <recommendedName>
        <fullName evidence="4">Porin</fullName>
    </recommendedName>
</protein>
<keyword evidence="1" id="KW-0732">Signal</keyword>